<reference evidence="3" key="2">
    <citation type="submission" date="2021-04" db="EMBL/GenBank/DDBJ databases">
        <authorList>
            <person name="Gilroy R."/>
        </authorList>
    </citation>
    <scope>NUCLEOTIDE SEQUENCE</scope>
    <source>
        <strain evidence="3">ChiHjej13B12-24818</strain>
    </source>
</reference>
<organism evidence="3 4">
    <name type="scientific">Candidatus Brachybacterium merdavium</name>
    <dbReference type="NCBI Taxonomy" id="2838513"/>
    <lineage>
        <taxon>Bacteria</taxon>
        <taxon>Bacillati</taxon>
        <taxon>Actinomycetota</taxon>
        <taxon>Actinomycetes</taxon>
        <taxon>Micrococcales</taxon>
        <taxon>Dermabacteraceae</taxon>
        <taxon>Brachybacterium</taxon>
    </lineage>
</organism>
<dbReference type="PROSITE" id="PS50093">
    <property type="entry name" value="PKD"/>
    <property type="match status" value="1"/>
</dbReference>
<dbReference type="SUPFAM" id="SSF49299">
    <property type="entry name" value="PKD domain"/>
    <property type="match status" value="1"/>
</dbReference>
<protein>
    <submittedName>
        <fullName evidence="3">PKD domain-containing protein</fullName>
    </submittedName>
</protein>
<evidence type="ECO:0000259" key="2">
    <source>
        <dbReference type="PROSITE" id="PS50093"/>
    </source>
</evidence>
<dbReference type="Proteomes" id="UP000823823">
    <property type="component" value="Unassembled WGS sequence"/>
</dbReference>
<gene>
    <name evidence="3" type="ORF">H9786_14745</name>
</gene>
<feature type="region of interest" description="Disordered" evidence="1">
    <location>
        <begin position="133"/>
        <end position="165"/>
    </location>
</feature>
<dbReference type="EMBL" id="DWZH01000113">
    <property type="protein sequence ID" value="HJB11755.1"/>
    <property type="molecule type" value="Genomic_DNA"/>
</dbReference>
<dbReference type="AlphaFoldDB" id="A0A9D2LGC6"/>
<sequence>MPVEPLEASAGPPDGWLPVNMLNVLYADPEEQVLETELLDTPVAVRATPSSYHWDLGDGNTITTNNPGEPYPSTEISATYTQEGWYDITLTTTFSGQFSVEGGPWQDIDGTIEVASEPIPLYSKSLESRLVNSDVPVDEDEDPWIPPRTPQTDGPKDRDATDLEL</sequence>
<accession>A0A9D2LGC6</accession>
<evidence type="ECO:0000256" key="1">
    <source>
        <dbReference type="SAM" id="MobiDB-lite"/>
    </source>
</evidence>
<dbReference type="GO" id="GO:0005975">
    <property type="term" value="P:carbohydrate metabolic process"/>
    <property type="evidence" value="ECO:0007669"/>
    <property type="project" value="UniProtKB-ARBA"/>
</dbReference>
<reference evidence="3" key="1">
    <citation type="journal article" date="2021" name="PeerJ">
        <title>Extensive microbial diversity within the chicken gut microbiome revealed by metagenomics and culture.</title>
        <authorList>
            <person name="Gilroy R."/>
            <person name="Ravi A."/>
            <person name="Getino M."/>
            <person name="Pursley I."/>
            <person name="Horton D.L."/>
            <person name="Alikhan N.F."/>
            <person name="Baker D."/>
            <person name="Gharbi K."/>
            <person name="Hall N."/>
            <person name="Watson M."/>
            <person name="Adriaenssens E.M."/>
            <person name="Foster-Nyarko E."/>
            <person name="Jarju S."/>
            <person name="Secka A."/>
            <person name="Antonio M."/>
            <person name="Oren A."/>
            <person name="Chaudhuri R.R."/>
            <person name="La Ragione R."/>
            <person name="Hildebrand F."/>
            <person name="Pallen M.J."/>
        </authorList>
    </citation>
    <scope>NUCLEOTIDE SEQUENCE</scope>
    <source>
        <strain evidence="3">ChiHjej13B12-24818</strain>
    </source>
</reference>
<dbReference type="Gene3D" id="2.60.40.10">
    <property type="entry name" value="Immunoglobulins"/>
    <property type="match status" value="1"/>
</dbReference>
<comment type="caution">
    <text evidence="3">The sequence shown here is derived from an EMBL/GenBank/DDBJ whole genome shotgun (WGS) entry which is preliminary data.</text>
</comment>
<feature type="compositionally biased region" description="Basic and acidic residues" evidence="1">
    <location>
        <begin position="154"/>
        <end position="165"/>
    </location>
</feature>
<proteinExistence type="predicted"/>
<feature type="domain" description="PKD" evidence="2">
    <location>
        <begin position="48"/>
        <end position="93"/>
    </location>
</feature>
<evidence type="ECO:0000313" key="4">
    <source>
        <dbReference type="Proteomes" id="UP000823823"/>
    </source>
</evidence>
<evidence type="ECO:0000313" key="3">
    <source>
        <dbReference type="EMBL" id="HJB11755.1"/>
    </source>
</evidence>
<dbReference type="InterPro" id="IPR013783">
    <property type="entry name" value="Ig-like_fold"/>
</dbReference>
<dbReference type="CDD" id="cd00146">
    <property type="entry name" value="PKD"/>
    <property type="match status" value="1"/>
</dbReference>
<dbReference type="InterPro" id="IPR000601">
    <property type="entry name" value="PKD_dom"/>
</dbReference>
<name>A0A9D2LGC6_9MICO</name>
<dbReference type="Pfam" id="PF00801">
    <property type="entry name" value="PKD"/>
    <property type="match status" value="1"/>
</dbReference>
<dbReference type="InterPro" id="IPR035986">
    <property type="entry name" value="PKD_dom_sf"/>
</dbReference>